<comment type="caution">
    <text evidence="2">The sequence shown here is derived from an EMBL/GenBank/DDBJ whole genome shotgun (WGS) entry which is preliminary data.</text>
</comment>
<evidence type="ECO:0000256" key="1">
    <source>
        <dbReference type="SAM" id="MobiDB-lite"/>
    </source>
</evidence>
<organism evidence="2 3">
    <name type="scientific">Glutamicibacter nicotianae</name>
    <name type="common">Arthrobacter nicotianae</name>
    <dbReference type="NCBI Taxonomy" id="37929"/>
    <lineage>
        <taxon>Bacteria</taxon>
        <taxon>Bacillati</taxon>
        <taxon>Actinomycetota</taxon>
        <taxon>Actinomycetes</taxon>
        <taxon>Micrococcales</taxon>
        <taxon>Micrococcaceae</taxon>
        <taxon>Glutamicibacter</taxon>
    </lineage>
</organism>
<feature type="region of interest" description="Disordered" evidence="1">
    <location>
        <begin position="1"/>
        <end position="51"/>
    </location>
</feature>
<dbReference type="RefSeq" id="WP_170214562.1">
    <property type="nucleotide sequence ID" value="NZ_BAAAWM010000001.1"/>
</dbReference>
<protein>
    <submittedName>
        <fullName evidence="2">Uncharacterized protein</fullName>
    </submittedName>
</protein>
<sequence length="51" mass="5682">MSDRDKPENLARTTQPDGEAEPGDERVARRGSINENTEDTSEESEDRFDAG</sequence>
<proteinExistence type="predicted"/>
<accession>A0ABQ0RIG5</accession>
<reference evidence="2 3" key="1">
    <citation type="submission" date="2019-06" db="EMBL/GenBank/DDBJ databases">
        <title>Whole genome shotgun sequence of Glutamicibacter nicotianae NBRC 14234.</title>
        <authorList>
            <person name="Hosoyama A."/>
            <person name="Uohara A."/>
            <person name="Ohji S."/>
            <person name="Ichikawa N."/>
        </authorList>
    </citation>
    <scope>NUCLEOTIDE SEQUENCE [LARGE SCALE GENOMIC DNA]</scope>
    <source>
        <strain evidence="2 3">NBRC 14234</strain>
    </source>
</reference>
<evidence type="ECO:0000313" key="3">
    <source>
        <dbReference type="Proteomes" id="UP000316242"/>
    </source>
</evidence>
<evidence type="ECO:0000313" key="2">
    <source>
        <dbReference type="EMBL" id="GEC11614.1"/>
    </source>
</evidence>
<dbReference type="Proteomes" id="UP000316242">
    <property type="component" value="Unassembled WGS sequence"/>
</dbReference>
<gene>
    <name evidence="2" type="ORF">ANI01nite_08170</name>
</gene>
<keyword evidence="3" id="KW-1185">Reference proteome</keyword>
<feature type="compositionally biased region" description="Acidic residues" evidence="1">
    <location>
        <begin position="36"/>
        <end position="51"/>
    </location>
</feature>
<name>A0ABQ0RIG5_GLUNI</name>
<dbReference type="EMBL" id="BJNE01000002">
    <property type="protein sequence ID" value="GEC11614.1"/>
    <property type="molecule type" value="Genomic_DNA"/>
</dbReference>